<dbReference type="PANTHER" id="PTHR42648">
    <property type="entry name" value="TRANSPOSASE, PUTATIVE-RELATED"/>
    <property type="match status" value="1"/>
</dbReference>
<dbReference type="PANTHER" id="PTHR42648:SF27">
    <property type="entry name" value="RNA-DIRECTED DNA POLYMERASE"/>
    <property type="match status" value="1"/>
</dbReference>
<accession>A0ABQ5GUY7</accession>
<evidence type="ECO:0000256" key="1">
    <source>
        <dbReference type="SAM" id="MobiDB-lite"/>
    </source>
</evidence>
<reference evidence="2" key="2">
    <citation type="submission" date="2022-01" db="EMBL/GenBank/DDBJ databases">
        <authorList>
            <person name="Yamashiro T."/>
            <person name="Shiraishi A."/>
            <person name="Satake H."/>
            <person name="Nakayama K."/>
        </authorList>
    </citation>
    <scope>NUCLEOTIDE SEQUENCE</scope>
</reference>
<feature type="compositionally biased region" description="Low complexity" evidence="1">
    <location>
        <begin position="149"/>
        <end position="159"/>
    </location>
</feature>
<protein>
    <submittedName>
        <fullName evidence="2">Retrotransposon protein, putative, ty1-copia subclass</fullName>
    </submittedName>
</protein>
<dbReference type="InterPro" id="IPR036397">
    <property type="entry name" value="RNaseH_sf"/>
</dbReference>
<gene>
    <name evidence="2" type="ORF">Tco_1045517</name>
</gene>
<reference evidence="2" key="1">
    <citation type="journal article" date="2022" name="Int. J. Mol. Sci.">
        <title>Draft Genome of Tanacetum Coccineum: Genomic Comparison of Closely Related Tanacetum-Family Plants.</title>
        <authorList>
            <person name="Yamashiro T."/>
            <person name="Shiraishi A."/>
            <person name="Nakayama K."/>
            <person name="Satake H."/>
        </authorList>
    </citation>
    <scope>NUCLEOTIDE SEQUENCE</scope>
</reference>
<comment type="caution">
    <text evidence="2">The sequence shown here is derived from an EMBL/GenBank/DDBJ whole genome shotgun (WGS) entry which is preliminary data.</text>
</comment>
<organism evidence="2 3">
    <name type="scientific">Tanacetum coccineum</name>
    <dbReference type="NCBI Taxonomy" id="301880"/>
    <lineage>
        <taxon>Eukaryota</taxon>
        <taxon>Viridiplantae</taxon>
        <taxon>Streptophyta</taxon>
        <taxon>Embryophyta</taxon>
        <taxon>Tracheophyta</taxon>
        <taxon>Spermatophyta</taxon>
        <taxon>Magnoliopsida</taxon>
        <taxon>eudicotyledons</taxon>
        <taxon>Gunneridae</taxon>
        <taxon>Pentapetalae</taxon>
        <taxon>asterids</taxon>
        <taxon>campanulids</taxon>
        <taxon>Asterales</taxon>
        <taxon>Asteraceae</taxon>
        <taxon>Asteroideae</taxon>
        <taxon>Anthemideae</taxon>
        <taxon>Anthemidinae</taxon>
        <taxon>Tanacetum</taxon>
    </lineage>
</organism>
<name>A0ABQ5GUY7_9ASTR</name>
<evidence type="ECO:0000313" key="2">
    <source>
        <dbReference type="EMBL" id="GJT78792.1"/>
    </source>
</evidence>
<dbReference type="EMBL" id="BQNB010018835">
    <property type="protein sequence ID" value="GJT78792.1"/>
    <property type="molecule type" value="Genomic_DNA"/>
</dbReference>
<dbReference type="SUPFAM" id="SSF53098">
    <property type="entry name" value="Ribonuclease H-like"/>
    <property type="match status" value="1"/>
</dbReference>
<proteinExistence type="predicted"/>
<sequence length="385" mass="43831">MFEREKLSGTNFNDWFRSLKLVLRVGKKLFVIEQLISPAPPADSTAQVLAQWNAVYDAHNEELKSMFGKQDGVKRFDLIQTFHACKQEEGKSVSLYVLNMKRYVEQLECLGYVLPQDLGVGLIMTSLEKSLPKKAATPQVMAIQGGKIQKGNKKSLNAKGKGKGKGKGKDKGYIPKPKNSKPYAKEHPAKDDAYHHYKEVGHCKRNSPAYLAELVKKKKQVGTTSSSVSKNHVLYFNAISSDGIYEIDMLNLVPNVNSIYNDSYFITFTGDYSRYGYVYLLKHKYEVFETFKLTPPYTPQHHGVSKRRNHTLLDMVRSMMNLTTLPLSFWDYALESATRILNMVPTKKVDKTTYELWYGKVSNLSDLKVWGCEALVKRDTLDKLQ</sequence>
<keyword evidence="3" id="KW-1185">Reference proteome</keyword>
<dbReference type="Proteomes" id="UP001151760">
    <property type="component" value="Unassembled WGS sequence"/>
</dbReference>
<feature type="region of interest" description="Disordered" evidence="1">
    <location>
        <begin position="149"/>
        <end position="188"/>
    </location>
</feature>
<dbReference type="InterPro" id="IPR039537">
    <property type="entry name" value="Retrotran_Ty1/copia-like"/>
</dbReference>
<dbReference type="Gene3D" id="3.30.420.10">
    <property type="entry name" value="Ribonuclease H-like superfamily/Ribonuclease H"/>
    <property type="match status" value="1"/>
</dbReference>
<dbReference type="InterPro" id="IPR012337">
    <property type="entry name" value="RNaseH-like_sf"/>
</dbReference>
<evidence type="ECO:0000313" key="3">
    <source>
        <dbReference type="Proteomes" id="UP001151760"/>
    </source>
</evidence>